<accession>A0ACB0M0I1</accession>
<dbReference type="Proteomes" id="UP001177021">
    <property type="component" value="Unassembled WGS sequence"/>
</dbReference>
<gene>
    <name evidence="1" type="ORF">MILVUS5_LOCUS37898</name>
</gene>
<evidence type="ECO:0000313" key="2">
    <source>
        <dbReference type="Proteomes" id="UP001177021"/>
    </source>
</evidence>
<dbReference type="EMBL" id="CASHSV030000716">
    <property type="protein sequence ID" value="CAJ2674710.1"/>
    <property type="molecule type" value="Genomic_DNA"/>
</dbReference>
<reference evidence="1" key="1">
    <citation type="submission" date="2023-10" db="EMBL/GenBank/DDBJ databases">
        <authorList>
            <person name="Rodriguez Cubillos JULIANA M."/>
            <person name="De Vega J."/>
        </authorList>
    </citation>
    <scope>NUCLEOTIDE SEQUENCE</scope>
</reference>
<sequence>MMVVRKRYVSSSCWSSSSTSYDTLRRFFGCGFYTRARGGYATYLNGMLMKTNGMLKKNDALQRR</sequence>
<keyword evidence="2" id="KW-1185">Reference proteome</keyword>
<comment type="caution">
    <text evidence="1">The sequence shown here is derived from an EMBL/GenBank/DDBJ whole genome shotgun (WGS) entry which is preliminary data.</text>
</comment>
<proteinExistence type="predicted"/>
<name>A0ACB0M0I1_TRIPR</name>
<organism evidence="1 2">
    <name type="scientific">Trifolium pratense</name>
    <name type="common">Red clover</name>
    <dbReference type="NCBI Taxonomy" id="57577"/>
    <lineage>
        <taxon>Eukaryota</taxon>
        <taxon>Viridiplantae</taxon>
        <taxon>Streptophyta</taxon>
        <taxon>Embryophyta</taxon>
        <taxon>Tracheophyta</taxon>
        <taxon>Spermatophyta</taxon>
        <taxon>Magnoliopsida</taxon>
        <taxon>eudicotyledons</taxon>
        <taxon>Gunneridae</taxon>
        <taxon>Pentapetalae</taxon>
        <taxon>rosids</taxon>
        <taxon>fabids</taxon>
        <taxon>Fabales</taxon>
        <taxon>Fabaceae</taxon>
        <taxon>Papilionoideae</taxon>
        <taxon>50 kb inversion clade</taxon>
        <taxon>NPAAA clade</taxon>
        <taxon>Hologalegina</taxon>
        <taxon>IRL clade</taxon>
        <taxon>Trifolieae</taxon>
        <taxon>Trifolium</taxon>
    </lineage>
</organism>
<evidence type="ECO:0000313" key="1">
    <source>
        <dbReference type="EMBL" id="CAJ2674710.1"/>
    </source>
</evidence>
<protein>
    <submittedName>
        <fullName evidence="1">Uncharacterized protein</fullName>
    </submittedName>
</protein>